<comment type="subcellular location">
    <subcellularLocation>
        <location evidence="7">Cytoplasm</location>
    </subcellularLocation>
    <subcellularLocation>
        <location evidence="7">Preautophagosomal structure</location>
    </subcellularLocation>
</comment>
<dbReference type="SUPFAM" id="SSF69572">
    <property type="entry name" value="Activating enzymes of the ubiquitin-like proteins"/>
    <property type="match status" value="1"/>
</dbReference>
<sequence length="702" mass="78487">MPVLQFVPFETVVDTAFWHGLADRKLNKYRLSEGPFEISAQFTNSHAAGVSPRVTVDITSFNDGSVKRTQSPSSFKILGQLFTLNSLDEFKSLDKQSFLDEHGAKFMNEAILGNEFLRNPMLLLRFLLLTYCDLKKHKFYFWFAYPAVMHSIQPTFTSINSISEEFTEDQVMHILHSYDCWRKKSNSPFFVLKMDPSINVSSLSDFELASSVYVGICDSSVNPMFPCWFLRNLLYSLSATIIQTENSIKILCLRDRFASGQRHWEHSIVIHANLQSTSSNFNQYVGWEKWKCQLKPRVVDLSTSMDPVKLADSAVDLNLKLMKWRLMPDLKLSRFRETKCLLIGAGTLGCNVARQLLAWGVRHITLVDNGTVSFSNPVRQSLYVFADSVDASRNKAITAAQALKAIFPGVEARGYDICIPMPGHPVSSYLSSDDSELTPSEKSASICRKLDDLVGAHDVLFLLTDTRESRWLPTVLANVHGKLVINAALGFDTYLVMRHGVRSPPMSPCSGDMKDLNSHIASSNTNDADIRNKCSVSETKAIPGSLLGCYFCNDVVGPMNSTRNRSLDQQCTVTRPGVSMVAAALAVELMVSVLQHPLMYNAPADTLSQSYDTDTDRTSLGLIPHQIRGFLSHYTQVLPATLAFSKCSACSQPVLDAYMTNKYDFLQNVFNDASYLERVCGLRELHDETNTESILMLSDADD</sequence>
<dbReference type="Gene3D" id="3.40.50.720">
    <property type="entry name" value="NAD(P)-binding Rossmann-like Domain"/>
    <property type="match status" value="1"/>
</dbReference>
<evidence type="ECO:0000256" key="1">
    <source>
        <dbReference type="ARBA" id="ARBA00010931"/>
    </source>
</evidence>
<evidence type="ECO:0000256" key="7">
    <source>
        <dbReference type="RuleBase" id="RU366022"/>
    </source>
</evidence>
<evidence type="ECO:0000313" key="11">
    <source>
        <dbReference type="WBParaSite" id="TREG1_98230.1"/>
    </source>
</evidence>
<evidence type="ECO:0000256" key="6">
    <source>
        <dbReference type="PIRSR" id="PIRSR606285-1"/>
    </source>
</evidence>
<reference evidence="11" key="2">
    <citation type="submission" date="2023-11" db="UniProtKB">
        <authorList>
            <consortium name="WormBaseParasite"/>
        </authorList>
    </citation>
    <scope>IDENTIFICATION</scope>
</reference>
<dbReference type="PANTHER" id="PTHR10953:SF3">
    <property type="entry name" value="UBIQUITIN-LIKE MODIFIER-ACTIVATING ENZYME ATG7"/>
    <property type="match status" value="1"/>
</dbReference>
<dbReference type="InterPro" id="IPR042523">
    <property type="entry name" value="Atg7_N_2"/>
</dbReference>
<dbReference type="WBParaSite" id="TREG1_98230.1">
    <property type="protein sequence ID" value="TREG1_98230.1"/>
    <property type="gene ID" value="TREG1_98230"/>
</dbReference>
<dbReference type="FunFam" id="3.40.50.720:FF:000243">
    <property type="entry name" value="Ubiquitin-like modifier-activating enzyme ATG7"/>
    <property type="match status" value="1"/>
</dbReference>
<dbReference type="InterPro" id="IPR032197">
    <property type="entry name" value="Atg7_N"/>
</dbReference>
<evidence type="ECO:0000313" key="10">
    <source>
        <dbReference type="Proteomes" id="UP000050795"/>
    </source>
</evidence>
<dbReference type="GO" id="GO:0015031">
    <property type="term" value="P:protein transport"/>
    <property type="evidence" value="ECO:0007669"/>
    <property type="project" value="UniProtKB-UniRule"/>
</dbReference>
<dbReference type="GO" id="GO:0006995">
    <property type="term" value="P:cellular response to nitrogen starvation"/>
    <property type="evidence" value="ECO:0007669"/>
    <property type="project" value="TreeGrafter"/>
</dbReference>
<dbReference type="InterPro" id="IPR000594">
    <property type="entry name" value="ThiF_NAD_FAD-bd"/>
</dbReference>
<dbReference type="GO" id="GO:0034727">
    <property type="term" value="P:piecemeal microautophagy of the nucleus"/>
    <property type="evidence" value="ECO:0007669"/>
    <property type="project" value="TreeGrafter"/>
</dbReference>
<comment type="similarity">
    <text evidence="1 7">Belongs to the ATG7 family.</text>
</comment>
<dbReference type="CDD" id="cd01486">
    <property type="entry name" value="Apg7"/>
    <property type="match status" value="1"/>
</dbReference>
<dbReference type="Pfam" id="PF00899">
    <property type="entry name" value="ThiF"/>
    <property type="match status" value="1"/>
</dbReference>
<dbReference type="GO" id="GO:0032446">
    <property type="term" value="P:protein modification by small protein conjugation"/>
    <property type="evidence" value="ECO:0007669"/>
    <property type="project" value="TreeGrafter"/>
</dbReference>
<dbReference type="Pfam" id="PF16420">
    <property type="entry name" value="ATG7_N"/>
    <property type="match status" value="1"/>
</dbReference>
<feature type="domain" description="Ubiquitin-like modifier-activating enzyme Atg7 N-terminal" evidence="9">
    <location>
        <begin position="4"/>
        <end position="305"/>
    </location>
</feature>
<dbReference type="InterPro" id="IPR042522">
    <property type="entry name" value="Atg7_N_1"/>
</dbReference>
<evidence type="ECO:0000256" key="4">
    <source>
        <dbReference type="ARBA" id="ARBA00022927"/>
    </source>
</evidence>
<feature type="active site" description="Glycyl thioester intermediate" evidence="6">
    <location>
        <position position="571"/>
    </location>
</feature>
<accession>A0AA85KMD4</accession>
<comment type="function">
    <text evidence="7">E1-like activating enzyme involved in the 2 ubiquitin-like systems required for autophagy.</text>
</comment>
<dbReference type="GO" id="GO:0019778">
    <property type="term" value="F:Atg12 activating enzyme activity"/>
    <property type="evidence" value="ECO:0007669"/>
    <property type="project" value="TreeGrafter"/>
</dbReference>
<dbReference type="Proteomes" id="UP000050795">
    <property type="component" value="Unassembled WGS sequence"/>
</dbReference>
<keyword evidence="7" id="KW-0833">Ubl conjugation pathway</keyword>
<organism evidence="10 11">
    <name type="scientific">Trichobilharzia regenti</name>
    <name type="common">Nasal bird schistosome</name>
    <dbReference type="NCBI Taxonomy" id="157069"/>
    <lineage>
        <taxon>Eukaryota</taxon>
        <taxon>Metazoa</taxon>
        <taxon>Spiralia</taxon>
        <taxon>Lophotrochozoa</taxon>
        <taxon>Platyhelminthes</taxon>
        <taxon>Trematoda</taxon>
        <taxon>Digenea</taxon>
        <taxon>Strigeidida</taxon>
        <taxon>Schistosomatoidea</taxon>
        <taxon>Schistosomatidae</taxon>
        <taxon>Trichobilharzia</taxon>
    </lineage>
</organism>
<dbReference type="GO" id="GO:0019779">
    <property type="term" value="F:Atg8 activating enzyme activity"/>
    <property type="evidence" value="ECO:0007669"/>
    <property type="project" value="TreeGrafter"/>
</dbReference>
<dbReference type="InterPro" id="IPR035985">
    <property type="entry name" value="Ubiquitin-activating_enz"/>
</dbReference>
<dbReference type="AlphaFoldDB" id="A0AA85KMD4"/>
<keyword evidence="10" id="KW-1185">Reference proteome</keyword>
<dbReference type="GO" id="GO:0000407">
    <property type="term" value="C:phagophore assembly site"/>
    <property type="evidence" value="ECO:0007669"/>
    <property type="project" value="UniProtKB-SubCell"/>
</dbReference>
<evidence type="ECO:0000256" key="3">
    <source>
        <dbReference type="ARBA" id="ARBA00022448"/>
    </source>
</evidence>
<dbReference type="NCBIfam" id="TIGR01381">
    <property type="entry name" value="E1_like_apg7"/>
    <property type="match status" value="1"/>
</dbReference>
<keyword evidence="7" id="KW-0963">Cytoplasm</keyword>
<dbReference type="InterPro" id="IPR045886">
    <property type="entry name" value="ThiF/MoeB/HesA"/>
</dbReference>
<comment type="subunit">
    <text evidence="7">Homodimer.</text>
</comment>
<dbReference type="PANTHER" id="PTHR10953">
    <property type="entry name" value="UBIQUITIN-ACTIVATING ENZYME E1"/>
    <property type="match status" value="1"/>
</dbReference>
<evidence type="ECO:0000256" key="5">
    <source>
        <dbReference type="ARBA" id="ARBA00023006"/>
    </source>
</evidence>
<dbReference type="Gene3D" id="3.40.140.100">
    <property type="entry name" value="Ubiquitin-like modifier-activating enzyme ATG7 C-terminal domain"/>
    <property type="match status" value="1"/>
</dbReference>
<keyword evidence="5 7" id="KW-0072">Autophagy</keyword>
<evidence type="ECO:0000259" key="9">
    <source>
        <dbReference type="Pfam" id="PF16420"/>
    </source>
</evidence>
<dbReference type="InterPro" id="IPR006285">
    <property type="entry name" value="Atg7"/>
</dbReference>
<protein>
    <recommendedName>
        <fullName evidence="2 7">Ubiquitin-like modifier-activating enzyme ATG7</fullName>
    </recommendedName>
    <alternativeName>
        <fullName evidence="7">Autophagy-related protein 7</fullName>
    </alternativeName>
</protein>
<name>A0AA85KMD4_TRIRE</name>
<proteinExistence type="inferred from homology"/>
<feature type="domain" description="THIF-type NAD/FAD binding fold" evidence="8">
    <location>
        <begin position="321"/>
        <end position="601"/>
    </location>
</feature>
<dbReference type="Gene3D" id="3.40.140.70">
    <property type="entry name" value="Ubiquitin-like modifier-activating enzyme ATG7 N-terminal domain"/>
    <property type="match status" value="1"/>
</dbReference>
<evidence type="ECO:0000259" key="8">
    <source>
        <dbReference type="Pfam" id="PF00899"/>
    </source>
</evidence>
<reference evidence="10" key="1">
    <citation type="submission" date="2022-06" db="EMBL/GenBank/DDBJ databases">
        <authorList>
            <person name="Berger JAMES D."/>
            <person name="Berger JAMES D."/>
        </authorList>
    </citation>
    <scope>NUCLEOTIDE SEQUENCE [LARGE SCALE GENOMIC DNA]</scope>
</reference>
<dbReference type="GO" id="GO:0000045">
    <property type="term" value="P:autophagosome assembly"/>
    <property type="evidence" value="ECO:0007669"/>
    <property type="project" value="TreeGrafter"/>
</dbReference>
<keyword evidence="4 7" id="KW-0653">Protein transport</keyword>
<keyword evidence="3 7" id="KW-0813">Transport</keyword>
<dbReference type="GO" id="GO:0000422">
    <property type="term" value="P:autophagy of mitochondrion"/>
    <property type="evidence" value="ECO:0007669"/>
    <property type="project" value="TreeGrafter"/>
</dbReference>
<evidence type="ECO:0000256" key="2">
    <source>
        <dbReference type="ARBA" id="ARBA00017647"/>
    </source>
</evidence>